<evidence type="ECO:0000313" key="4">
    <source>
        <dbReference type="RefSeq" id="XP_007436594.2"/>
    </source>
</evidence>
<feature type="coiled-coil region" evidence="1">
    <location>
        <begin position="692"/>
        <end position="719"/>
    </location>
</feature>
<feature type="coiled-coil region" evidence="1">
    <location>
        <begin position="544"/>
        <end position="641"/>
    </location>
</feature>
<proteinExistence type="predicted"/>
<sequence>MEALSRQIRAGQELRHPTAWIGPADQRDTATQTPASESKEEERLYHDLYVELRRRFWSLQQSQESQQGLAQRLESAGEEMRAWSSDSRQLRAMVEASFLHLQEDRQTLRQQQKQAGSLLSRCRALLQRWGRKRGEMARTLEAALKAKDAADLVRESVQACAAAQIRKLEQSAESRQSLWALLQEAKRLKADFSSGYASHVEQGDRLAAALQADWAQMRLDYEGCRSAVTKCLSATQRMGKEVEAARREGARHQEVCRKLEERTVEVVEALGRVNELVEANTRLDQDLQAALQKATALERQVEQLQEEQLALTQQQEEKAAAIQELQEEVAWLTREKERVEQERDSAQRDFREASDCREFIEQENQVVRRQLSETEEELKATLSTLRERSTQLEDHKDAQQKLRQELDSLHSELASARAGLRGTETGLEALSQAVLEMGALQAQFLEAKDFLQTARPGEAAQAAPRSSACTPGRRTPHRLGVSLVDSVLQAASQDAARTPGLWSETTAFTRIAPAAPPQPSQIRACLAANTQDLRRVAEQLCLLARHRQEEVQELQAQILQLEQQLENAQRQHQAELDACNAAHAKLSKALHLRIQSEKELQELLRQQEEKQDQLSDRRREVGTLQEEVAQLRLALQKSETAAATLWEELSGTQLPDVQEKIWLRQEVGKLKELLLQKDAEHTEALTSHVVQVRCLEDRLRQAQRLLRHQKAEAELKEALSLLPAEVSSLAEVQRLLDLLA</sequence>
<dbReference type="PANTHER" id="PTHR15347">
    <property type="entry name" value="SPERM-ASSOCIATED ANTIGEN 5"/>
    <property type="match status" value="1"/>
</dbReference>
<feature type="region of interest" description="Disordered" evidence="2">
    <location>
        <begin position="1"/>
        <end position="42"/>
    </location>
</feature>
<dbReference type="InterPro" id="IPR028728">
    <property type="entry name" value="Astrin"/>
</dbReference>
<dbReference type="OrthoDB" id="5972338at2759"/>
<dbReference type="AlphaFoldDB" id="A0A9F2WDP1"/>
<dbReference type="GO" id="GO:0051988">
    <property type="term" value="P:regulation of attachment of spindle microtubules to kinetochore"/>
    <property type="evidence" value="ECO:0007669"/>
    <property type="project" value="InterPro"/>
</dbReference>
<evidence type="ECO:0000313" key="3">
    <source>
        <dbReference type="Proteomes" id="UP000695026"/>
    </source>
</evidence>
<keyword evidence="3" id="KW-1185">Reference proteome</keyword>
<dbReference type="KEGG" id="pbi:103057364"/>
<feature type="coiled-coil region" evidence="1">
    <location>
        <begin position="242"/>
        <end position="419"/>
    </location>
</feature>
<dbReference type="GO" id="GO:0051301">
    <property type="term" value="P:cell division"/>
    <property type="evidence" value="ECO:0007669"/>
    <property type="project" value="InterPro"/>
</dbReference>
<name>A0A9F2WDP1_PYTBI</name>
<accession>A0A9F2WDP1</accession>
<dbReference type="CTD" id="10615"/>
<reference evidence="4" key="1">
    <citation type="submission" date="2025-08" db="UniProtKB">
        <authorList>
            <consortium name="RefSeq"/>
        </authorList>
    </citation>
    <scope>IDENTIFICATION</scope>
    <source>
        <tissue evidence="4">Liver</tissue>
    </source>
</reference>
<dbReference type="GeneID" id="103057364"/>
<protein>
    <submittedName>
        <fullName evidence="4">Sperm-associated antigen 5</fullName>
    </submittedName>
</protein>
<dbReference type="RefSeq" id="XP_007436594.2">
    <property type="nucleotide sequence ID" value="XM_007436532.3"/>
</dbReference>
<keyword evidence="1" id="KW-0175">Coiled coil</keyword>
<evidence type="ECO:0000256" key="2">
    <source>
        <dbReference type="SAM" id="MobiDB-lite"/>
    </source>
</evidence>
<gene>
    <name evidence="4" type="primary">SPAG5</name>
</gene>
<dbReference type="Proteomes" id="UP000695026">
    <property type="component" value="Unplaced"/>
</dbReference>
<organism evidence="3 4">
    <name type="scientific">Python bivittatus</name>
    <name type="common">Burmese python</name>
    <name type="synonym">Python molurus bivittatus</name>
    <dbReference type="NCBI Taxonomy" id="176946"/>
    <lineage>
        <taxon>Eukaryota</taxon>
        <taxon>Metazoa</taxon>
        <taxon>Chordata</taxon>
        <taxon>Craniata</taxon>
        <taxon>Vertebrata</taxon>
        <taxon>Euteleostomi</taxon>
        <taxon>Lepidosauria</taxon>
        <taxon>Squamata</taxon>
        <taxon>Bifurcata</taxon>
        <taxon>Unidentata</taxon>
        <taxon>Episquamata</taxon>
        <taxon>Toxicofera</taxon>
        <taxon>Serpentes</taxon>
        <taxon>Henophidia</taxon>
        <taxon>Pythonidae</taxon>
        <taxon>Python</taxon>
    </lineage>
</organism>
<dbReference type="PANTHER" id="PTHR15347:SF1">
    <property type="entry name" value="SPERM-ASSOCIATED ANTIGEN 5"/>
    <property type="match status" value="1"/>
</dbReference>
<dbReference type="OMA" id="YASHVEQ"/>
<evidence type="ECO:0000256" key="1">
    <source>
        <dbReference type="SAM" id="Coils"/>
    </source>
</evidence>